<comment type="cofactor">
    <cofactor evidence="12 15">
        <name>Ca(2+)</name>
        <dbReference type="ChEBI" id="CHEBI:29108"/>
    </cofactor>
    <text evidence="12 15">Binds 2 calcium ions per subunit.</text>
</comment>
<dbReference type="PROSITE" id="PS50873">
    <property type="entry name" value="PEROXIDASE_4"/>
    <property type="match status" value="1"/>
</dbReference>
<evidence type="ECO:0000256" key="5">
    <source>
        <dbReference type="ARBA" id="ARBA00022617"/>
    </source>
</evidence>
<evidence type="ECO:0000256" key="12">
    <source>
        <dbReference type="PIRSR" id="PIRSR600823-3"/>
    </source>
</evidence>
<feature type="site" description="Transition state stabilizer" evidence="13">
    <location>
        <position position="64"/>
    </location>
</feature>
<dbReference type="Gene3D" id="1.10.420.10">
    <property type="entry name" value="Peroxidase, domain 2"/>
    <property type="match status" value="1"/>
</dbReference>
<feature type="active site" description="Proton acceptor" evidence="10">
    <location>
        <position position="68"/>
    </location>
</feature>
<evidence type="ECO:0000256" key="13">
    <source>
        <dbReference type="PIRSR" id="PIRSR600823-4"/>
    </source>
</evidence>
<evidence type="ECO:0000256" key="8">
    <source>
        <dbReference type="ARBA" id="ARBA00023004"/>
    </source>
</evidence>
<evidence type="ECO:0000256" key="9">
    <source>
        <dbReference type="ARBA" id="ARBA00023157"/>
    </source>
</evidence>
<feature type="binding site" evidence="12">
    <location>
        <position position="195"/>
    </location>
    <ligand>
        <name>Ca(2+)</name>
        <dbReference type="ChEBI" id="CHEBI:29108"/>
        <label>2</label>
    </ligand>
</feature>
<dbReference type="EMBL" id="BDQV01000068">
    <property type="protein sequence ID" value="GAY51148.1"/>
    <property type="molecule type" value="Genomic_DNA"/>
</dbReference>
<dbReference type="GO" id="GO:0046872">
    <property type="term" value="F:metal ion binding"/>
    <property type="evidence" value="ECO:0007669"/>
    <property type="project" value="UniProtKB-UniRule"/>
</dbReference>
<feature type="disulfide bond" evidence="14">
    <location>
        <begin position="70"/>
        <end position="75"/>
    </location>
</feature>
<feature type="binding site" evidence="12">
    <location>
        <position position="249"/>
    </location>
    <ligand>
        <name>Ca(2+)</name>
        <dbReference type="ChEBI" id="CHEBI:29108"/>
        <label>2</label>
    </ligand>
</feature>
<keyword evidence="9 14" id="KW-1015">Disulfide bond</keyword>
<comment type="function">
    <text evidence="2">Removal of H(2)O(2), oxidation of toxic reductants, biosynthesis and degradation of lignin, suberization, auxin catabolism, response to environmental stresses such as wounding, pathogen attack and oxidative stress. These functions might be dependent on each isozyme/isoform in each plant tissue.</text>
</comment>
<feature type="signal peptide" evidence="15">
    <location>
        <begin position="1"/>
        <end position="26"/>
    </location>
</feature>
<evidence type="ECO:0000256" key="7">
    <source>
        <dbReference type="ARBA" id="ARBA00023002"/>
    </source>
</evidence>
<comment type="similarity">
    <text evidence="15">Belongs to the peroxidase family. Classical plant (class III) peroxidase subfamily.</text>
</comment>
<dbReference type="GO" id="GO:0020037">
    <property type="term" value="F:heme binding"/>
    <property type="evidence" value="ECO:0007669"/>
    <property type="project" value="UniProtKB-UniRule"/>
</dbReference>
<keyword evidence="8 12" id="KW-0408">Iron</keyword>
<evidence type="ECO:0000259" key="16">
    <source>
        <dbReference type="PROSITE" id="PS50873"/>
    </source>
</evidence>
<dbReference type="Pfam" id="PF00141">
    <property type="entry name" value="peroxidase"/>
    <property type="match status" value="1"/>
</dbReference>
<feature type="binding site" evidence="12">
    <location>
        <position position="78"/>
    </location>
    <ligand>
        <name>Ca(2+)</name>
        <dbReference type="ChEBI" id="CHEBI:29108"/>
        <label>1</label>
    </ligand>
</feature>
<dbReference type="InterPro" id="IPR019794">
    <property type="entry name" value="Peroxidases_AS"/>
</dbReference>
<keyword evidence="6 12" id="KW-0479">Metal-binding</keyword>
<keyword evidence="15" id="KW-0964">Secreted</keyword>
<dbReference type="GO" id="GO:0042744">
    <property type="term" value="P:hydrogen peroxide catabolic process"/>
    <property type="evidence" value="ECO:0007669"/>
    <property type="project" value="UniProtKB-KW"/>
</dbReference>
<dbReference type="PRINTS" id="PR00458">
    <property type="entry name" value="PEROXIDASE"/>
</dbReference>
<dbReference type="InterPro" id="IPR000823">
    <property type="entry name" value="Peroxidase_pln"/>
</dbReference>
<evidence type="ECO:0000256" key="3">
    <source>
        <dbReference type="ARBA" id="ARBA00012313"/>
    </source>
</evidence>
<dbReference type="SUPFAM" id="SSF48113">
    <property type="entry name" value="Heme-dependent peroxidases"/>
    <property type="match status" value="1"/>
</dbReference>
<protein>
    <recommendedName>
        <fullName evidence="3 15">Peroxidase</fullName>
        <ecNumber evidence="3 15">1.11.1.7</ecNumber>
    </recommendedName>
</protein>
<accession>A0A2H5PFM9</accession>
<dbReference type="PANTHER" id="PTHR31517">
    <property type="match status" value="1"/>
</dbReference>
<evidence type="ECO:0000256" key="4">
    <source>
        <dbReference type="ARBA" id="ARBA00022559"/>
    </source>
</evidence>
<evidence type="ECO:0000256" key="2">
    <source>
        <dbReference type="ARBA" id="ARBA00002322"/>
    </source>
</evidence>
<evidence type="ECO:0000313" key="17">
    <source>
        <dbReference type="EMBL" id="GAY51148.1"/>
    </source>
</evidence>
<feature type="domain" description="Plant heme peroxidase family profile" evidence="16">
    <location>
        <begin position="27"/>
        <end position="321"/>
    </location>
</feature>
<feature type="binding site" evidence="12">
    <location>
        <position position="90"/>
    </location>
    <ligand>
        <name>Ca(2+)</name>
        <dbReference type="ChEBI" id="CHEBI:29108"/>
        <label>1</label>
    </ligand>
</feature>
<dbReference type="PROSITE" id="PS51257">
    <property type="entry name" value="PROKAR_LIPOPROTEIN"/>
    <property type="match status" value="1"/>
</dbReference>
<dbReference type="GO" id="GO:0005576">
    <property type="term" value="C:extracellular region"/>
    <property type="evidence" value="ECO:0007669"/>
    <property type="project" value="UniProtKB-SubCell"/>
</dbReference>
<keyword evidence="12 15" id="KW-0106">Calcium</keyword>
<feature type="disulfide bond" evidence="14">
    <location>
        <begin position="37"/>
        <end position="116"/>
    </location>
</feature>
<dbReference type="AlphaFoldDB" id="A0A2H5PFM9"/>
<evidence type="ECO:0000256" key="10">
    <source>
        <dbReference type="PIRSR" id="PIRSR600823-1"/>
    </source>
</evidence>
<feature type="binding site" evidence="11">
    <location>
        <position position="164"/>
    </location>
    <ligand>
        <name>substrate</name>
    </ligand>
</feature>
<gene>
    <name evidence="17" type="ORF">CUMW_132090</name>
</gene>
<comment type="caution">
    <text evidence="17">The sequence shown here is derived from an EMBL/GenBank/DDBJ whole genome shotgun (WGS) entry which is preliminary data.</text>
</comment>
<feature type="binding site" evidence="12">
    <location>
        <position position="72"/>
    </location>
    <ligand>
        <name>Ca(2+)</name>
        <dbReference type="ChEBI" id="CHEBI:29108"/>
        <label>1</label>
    </ligand>
</feature>
<evidence type="ECO:0000256" key="14">
    <source>
        <dbReference type="PIRSR" id="PIRSR600823-5"/>
    </source>
</evidence>
<feature type="chain" id="PRO_5013988363" description="Peroxidase" evidence="15">
    <location>
        <begin position="27"/>
        <end position="322"/>
    </location>
</feature>
<feature type="binding site" evidence="12">
    <location>
        <position position="74"/>
    </location>
    <ligand>
        <name>Ca(2+)</name>
        <dbReference type="ChEBI" id="CHEBI:29108"/>
        <label>1</label>
    </ligand>
</feature>
<keyword evidence="5 15" id="KW-0349">Heme</keyword>
<feature type="disulfide bond" evidence="14">
    <location>
        <begin position="122"/>
        <end position="317"/>
    </location>
</feature>
<keyword evidence="15" id="KW-0732">Signal</keyword>
<dbReference type="InterPro" id="IPR033905">
    <property type="entry name" value="Secretory_peroxidase"/>
</dbReference>
<dbReference type="InterPro" id="IPR010255">
    <property type="entry name" value="Haem_peroxidase_sf"/>
</dbReference>
<keyword evidence="18" id="KW-1185">Reference proteome</keyword>
<reference evidence="17 18" key="1">
    <citation type="journal article" date="2017" name="Front. Genet.">
        <title>Draft sequencing of the heterozygous diploid genome of Satsuma (Citrus unshiu Marc.) using a hybrid assembly approach.</title>
        <authorList>
            <person name="Shimizu T."/>
            <person name="Tanizawa Y."/>
            <person name="Mochizuki T."/>
            <person name="Nagasaki H."/>
            <person name="Yoshioka T."/>
            <person name="Toyoda A."/>
            <person name="Fujiyama A."/>
            <person name="Kaminuma E."/>
            <person name="Nakamura Y."/>
        </authorList>
    </citation>
    <scope>NUCLEOTIDE SEQUENCE [LARGE SCALE GENOMIC DNA]</scope>
    <source>
        <strain evidence="18">cv. Miyagawa wase</strain>
    </source>
</reference>
<dbReference type="GO" id="GO:0140825">
    <property type="term" value="F:lactoperoxidase activity"/>
    <property type="evidence" value="ECO:0007669"/>
    <property type="project" value="UniProtKB-EC"/>
</dbReference>
<feature type="disulfide bond" evidence="14">
    <location>
        <begin position="201"/>
        <end position="228"/>
    </location>
</feature>
<dbReference type="GO" id="GO:0006979">
    <property type="term" value="P:response to oxidative stress"/>
    <property type="evidence" value="ECO:0007669"/>
    <property type="project" value="UniProtKB-UniRule"/>
</dbReference>
<organism evidence="17 18">
    <name type="scientific">Citrus unshiu</name>
    <name type="common">Satsuma mandarin</name>
    <name type="synonym">Citrus nobilis var. unshiu</name>
    <dbReference type="NCBI Taxonomy" id="55188"/>
    <lineage>
        <taxon>Eukaryota</taxon>
        <taxon>Viridiplantae</taxon>
        <taxon>Streptophyta</taxon>
        <taxon>Embryophyta</taxon>
        <taxon>Tracheophyta</taxon>
        <taxon>Spermatophyta</taxon>
        <taxon>Magnoliopsida</taxon>
        <taxon>eudicotyledons</taxon>
        <taxon>Gunneridae</taxon>
        <taxon>Pentapetalae</taxon>
        <taxon>rosids</taxon>
        <taxon>malvids</taxon>
        <taxon>Sapindales</taxon>
        <taxon>Rutaceae</taxon>
        <taxon>Aurantioideae</taxon>
        <taxon>Citrus</taxon>
    </lineage>
</organism>
<evidence type="ECO:0000256" key="1">
    <source>
        <dbReference type="ARBA" id="ARBA00000189"/>
    </source>
</evidence>
<dbReference type="InterPro" id="IPR002016">
    <property type="entry name" value="Haem_peroxidase"/>
</dbReference>
<feature type="binding site" evidence="12">
    <location>
        <position position="244"/>
    </location>
    <ligand>
        <name>Ca(2+)</name>
        <dbReference type="ChEBI" id="CHEBI:29108"/>
        <label>2</label>
    </ligand>
</feature>
<comment type="catalytic activity">
    <reaction evidence="1 15">
        <text>2 a phenolic donor + H2O2 = 2 a phenolic radical donor + 2 H2O</text>
        <dbReference type="Rhea" id="RHEA:56136"/>
        <dbReference type="ChEBI" id="CHEBI:15377"/>
        <dbReference type="ChEBI" id="CHEBI:16240"/>
        <dbReference type="ChEBI" id="CHEBI:139520"/>
        <dbReference type="ChEBI" id="CHEBI:139521"/>
        <dbReference type="EC" id="1.11.1.7"/>
    </reaction>
</comment>
<comment type="cofactor">
    <cofactor evidence="12 15">
        <name>heme b</name>
        <dbReference type="ChEBI" id="CHEBI:60344"/>
    </cofactor>
    <text evidence="12 15">Binds 1 heme b (iron(II)-protoporphyrin IX) group per subunit.</text>
</comment>
<feature type="binding site" evidence="12">
    <location>
        <position position="76"/>
    </location>
    <ligand>
        <name>Ca(2+)</name>
        <dbReference type="ChEBI" id="CHEBI:29108"/>
        <label>1</label>
    </ligand>
</feature>
<dbReference type="PRINTS" id="PR00461">
    <property type="entry name" value="PLPEROXIDASE"/>
</dbReference>
<evidence type="ECO:0000256" key="11">
    <source>
        <dbReference type="PIRSR" id="PIRSR600823-2"/>
    </source>
</evidence>
<evidence type="ECO:0000313" key="18">
    <source>
        <dbReference type="Proteomes" id="UP000236630"/>
    </source>
</evidence>
<feature type="binding site" evidence="12">
    <location>
        <position position="69"/>
    </location>
    <ligand>
        <name>Ca(2+)</name>
        <dbReference type="ChEBI" id="CHEBI:29108"/>
        <label>1</label>
    </ligand>
</feature>
<keyword evidence="15" id="KW-0376">Hydrogen peroxide</keyword>
<evidence type="ECO:0000256" key="6">
    <source>
        <dbReference type="ARBA" id="ARBA00022723"/>
    </source>
</evidence>
<feature type="binding site" description="axial binding residue" evidence="12">
    <location>
        <position position="194"/>
    </location>
    <ligand>
        <name>heme b</name>
        <dbReference type="ChEBI" id="CHEBI:60344"/>
    </ligand>
    <ligandPart>
        <name>Fe</name>
        <dbReference type="ChEBI" id="CHEBI:18248"/>
    </ligandPart>
</feature>
<keyword evidence="7 15" id="KW-0560">Oxidoreductase</keyword>
<dbReference type="Proteomes" id="UP000236630">
    <property type="component" value="Unassembled WGS sequence"/>
</dbReference>
<keyword evidence="4 15" id="KW-0575">Peroxidase</keyword>
<dbReference type="Gene3D" id="1.10.520.10">
    <property type="match status" value="1"/>
</dbReference>
<dbReference type="CDD" id="cd00693">
    <property type="entry name" value="secretory_peroxidase"/>
    <property type="match status" value="1"/>
</dbReference>
<dbReference type="PROSITE" id="PS00436">
    <property type="entry name" value="PEROXIDASE_2"/>
    <property type="match status" value="1"/>
</dbReference>
<dbReference type="PANTHER" id="PTHR31517:SF81">
    <property type="entry name" value="PEROXIDASE"/>
    <property type="match status" value="1"/>
</dbReference>
<sequence>MKMGLRELTMVLILWGSCCLFAGGNGELVLHFYKKSCPSAEMLVKEEMKRKMLSDISSAAAILRLDFHDCQVDGCDGSILLGNSNGIITETLSDKNFGIRKVDIINEIKGSLEKICPETVSCADFIQLAARDAVYLSGGPYIEVLTGRRDAVSGKKERADNQLPTYDISVSEFIEVFLQKNISLEDGVALMGSHTLGVSHCRNFQNTLWPIKDDTLSLAFSGMLEMICSNPTLSDISFAQNDATTLYFDNQYFIDIQSGRGLLKIDSEIATDPRTQPYVTAFGQNTQHFFDRFSSGFLKLSNYKVLVGGKGEIRRDCRFINS</sequence>
<evidence type="ECO:0000256" key="15">
    <source>
        <dbReference type="RuleBase" id="RU362060"/>
    </source>
</evidence>
<proteinExistence type="inferred from homology"/>
<dbReference type="STRING" id="55188.A0A2H5PFM9"/>
<dbReference type="EC" id="1.11.1.7" evidence="3 15"/>
<comment type="subcellular location">
    <subcellularLocation>
        <location evidence="15">Secreted</location>
    </subcellularLocation>
</comment>
<dbReference type="FunFam" id="1.10.420.10:FF:000001">
    <property type="entry name" value="Peroxidase"/>
    <property type="match status" value="1"/>
</dbReference>
<name>A0A2H5PFM9_CITUN</name>